<dbReference type="Pfam" id="PF25917">
    <property type="entry name" value="BSH_RND"/>
    <property type="match status" value="1"/>
</dbReference>
<evidence type="ECO:0000313" key="8">
    <source>
        <dbReference type="Proteomes" id="UP000030907"/>
    </source>
</evidence>
<feature type="domain" description="Multidrug resistance protein MdtA-like beta-barrel" evidence="5">
    <location>
        <begin position="217"/>
        <end position="307"/>
    </location>
</feature>
<evidence type="ECO:0000259" key="6">
    <source>
        <dbReference type="Pfam" id="PF25967"/>
    </source>
</evidence>
<dbReference type="Gene3D" id="2.40.420.20">
    <property type="match status" value="1"/>
</dbReference>
<accession>A0A0A7PB85</accession>
<sequence>MFRWNAEKKAVSRLPAITRSHPGGGRSRRGEAIIAASLLMTLSACGADEPQGTANAAPEVVVLKVKSEAVSLATALPGRTNPYLVAEVRPQVGGILLRRLFEEGSNVRAGQPLYQINPAPFRATLASAQATLTSSQLLSKRYDRLIKSEAISQQERDDARAKYLAAKAAVDAARIDLEFTRITAPISGRIGRSTFTQGALVTGNQAQPLATVQQLDPIFVDIVQPSTALLKLRGDLASGRLVRSGDNQAKVSLKLENGKVYDHLGTLKFSEVSVDTGTGAVTLRAIFPNPDGILLPGMFVHAELQQGVRQGALLVPQRGIARDAAGQASALVVGSDNKAQQRKITVEQSIGSRSLVSSGLRPGDRVIVDGGQNVKPGAPVKVVKTLS</sequence>
<dbReference type="GO" id="GO:0046677">
    <property type="term" value="P:response to antibiotic"/>
    <property type="evidence" value="ECO:0007669"/>
    <property type="project" value="TreeGrafter"/>
</dbReference>
<evidence type="ECO:0000259" key="5">
    <source>
        <dbReference type="Pfam" id="PF25944"/>
    </source>
</evidence>
<dbReference type="HOGENOM" id="CLU_018816_2_1_5"/>
<dbReference type="KEGG" id="sphk:SKP52_01425"/>
<gene>
    <name evidence="7" type="primary">mexA</name>
    <name evidence="7" type="ORF">SKP52_01425</name>
</gene>
<dbReference type="InterPro" id="IPR058624">
    <property type="entry name" value="MdtA-like_HH"/>
</dbReference>
<dbReference type="OrthoDB" id="9816569at2"/>
<dbReference type="Gene3D" id="1.10.287.470">
    <property type="entry name" value="Helix hairpin bin"/>
    <property type="match status" value="1"/>
</dbReference>
<dbReference type="Proteomes" id="UP000030907">
    <property type="component" value="Chromosome"/>
</dbReference>
<evidence type="ECO:0000256" key="1">
    <source>
        <dbReference type="ARBA" id="ARBA00004196"/>
    </source>
</evidence>
<organism evidence="7 8">
    <name type="scientific">Sphingopyxis fribergensis</name>
    <dbReference type="NCBI Taxonomy" id="1515612"/>
    <lineage>
        <taxon>Bacteria</taxon>
        <taxon>Pseudomonadati</taxon>
        <taxon>Pseudomonadota</taxon>
        <taxon>Alphaproteobacteria</taxon>
        <taxon>Sphingomonadales</taxon>
        <taxon>Sphingomonadaceae</taxon>
        <taxon>Sphingopyxis</taxon>
    </lineage>
</organism>
<dbReference type="FunFam" id="2.40.420.20:FF:000001">
    <property type="entry name" value="Efflux RND transporter periplasmic adaptor subunit"/>
    <property type="match status" value="1"/>
</dbReference>
<dbReference type="GO" id="GO:0005886">
    <property type="term" value="C:plasma membrane"/>
    <property type="evidence" value="ECO:0007669"/>
    <property type="project" value="UniProtKB-SubCell"/>
</dbReference>
<dbReference type="InterPro" id="IPR006143">
    <property type="entry name" value="RND_pump_MFP"/>
</dbReference>
<dbReference type="InterPro" id="IPR058627">
    <property type="entry name" value="MdtA-like_C"/>
</dbReference>
<evidence type="ECO:0000259" key="4">
    <source>
        <dbReference type="Pfam" id="PF25917"/>
    </source>
</evidence>
<reference evidence="7 8" key="1">
    <citation type="journal article" date="2015" name="Int. J. Syst. Evol. Microbiol.">
        <title>Description of Sphingopyxis fribergensis sp. nov. - a soil bacterium with the ability to degrade styrene and phenylacetic acid.</title>
        <authorList>
            <person name="Oelschlagel M."/>
            <person name="Ruckert C."/>
            <person name="Kalinowski J."/>
            <person name="Schmidt G."/>
            <person name="Schlomann M."/>
            <person name="Tischler D."/>
        </authorList>
    </citation>
    <scope>NUCLEOTIDE SEQUENCE [LARGE SCALE GENOMIC DNA]</scope>
    <source>
        <strain evidence="7 8">Kp5.2</strain>
    </source>
</reference>
<feature type="domain" description="Multidrug resistance protein MdtA-like C-terminal permuted SH3" evidence="6">
    <location>
        <begin position="312"/>
        <end position="372"/>
    </location>
</feature>
<dbReference type="PANTHER" id="PTHR30158">
    <property type="entry name" value="ACRA/E-RELATED COMPONENT OF DRUG EFFLUX TRANSPORTER"/>
    <property type="match status" value="1"/>
</dbReference>
<dbReference type="PANTHER" id="PTHR30158:SF3">
    <property type="entry name" value="MULTIDRUG EFFLUX PUMP SUBUNIT ACRA-RELATED"/>
    <property type="match status" value="1"/>
</dbReference>
<dbReference type="Gene3D" id="2.40.30.170">
    <property type="match status" value="1"/>
</dbReference>
<proteinExistence type="inferred from homology"/>
<dbReference type="NCBIfam" id="TIGR01730">
    <property type="entry name" value="RND_mfp"/>
    <property type="match status" value="1"/>
</dbReference>
<dbReference type="Pfam" id="PF25967">
    <property type="entry name" value="RND-MFP_C"/>
    <property type="match status" value="1"/>
</dbReference>
<dbReference type="RefSeq" id="WP_081997156.1">
    <property type="nucleotide sequence ID" value="NZ_CP009122.1"/>
</dbReference>
<comment type="subcellular location">
    <subcellularLocation>
        <location evidence="1">Cell envelope</location>
    </subcellularLocation>
</comment>
<dbReference type="InterPro" id="IPR058625">
    <property type="entry name" value="MdtA-like_BSH"/>
</dbReference>
<dbReference type="AlphaFoldDB" id="A0A0A7PB85"/>
<evidence type="ECO:0000256" key="2">
    <source>
        <dbReference type="ARBA" id="ARBA00009477"/>
    </source>
</evidence>
<keyword evidence="8" id="KW-1185">Reference proteome</keyword>
<dbReference type="InterPro" id="IPR058626">
    <property type="entry name" value="MdtA-like_b-barrel"/>
</dbReference>
<dbReference type="GO" id="GO:0022857">
    <property type="term" value="F:transmembrane transporter activity"/>
    <property type="evidence" value="ECO:0007669"/>
    <property type="project" value="InterPro"/>
</dbReference>
<dbReference type="EMBL" id="CP009122">
    <property type="protein sequence ID" value="AJA07225.1"/>
    <property type="molecule type" value="Genomic_DNA"/>
</dbReference>
<feature type="domain" description="Multidrug resistance protein MdtA-like alpha-helical hairpin" evidence="3">
    <location>
        <begin position="121"/>
        <end position="180"/>
    </location>
</feature>
<dbReference type="Gene3D" id="2.40.50.100">
    <property type="match status" value="1"/>
</dbReference>
<evidence type="ECO:0000259" key="3">
    <source>
        <dbReference type="Pfam" id="PF25876"/>
    </source>
</evidence>
<evidence type="ECO:0000313" key="7">
    <source>
        <dbReference type="EMBL" id="AJA07225.1"/>
    </source>
</evidence>
<dbReference type="Pfam" id="PF25876">
    <property type="entry name" value="HH_MFP_RND"/>
    <property type="match status" value="1"/>
</dbReference>
<comment type="similarity">
    <text evidence="2">Belongs to the membrane fusion protein (MFP) (TC 8.A.1) family.</text>
</comment>
<dbReference type="STRING" id="1515612.SKP52_01425"/>
<feature type="domain" description="Multidrug resistance protein MdtA-like barrel-sandwich hybrid" evidence="4">
    <location>
        <begin position="85"/>
        <end position="213"/>
    </location>
</feature>
<protein>
    <submittedName>
        <fullName evidence="7">Multidrug resistance protein MexA</fullName>
    </submittedName>
</protein>
<dbReference type="SUPFAM" id="SSF111369">
    <property type="entry name" value="HlyD-like secretion proteins"/>
    <property type="match status" value="1"/>
</dbReference>
<dbReference type="Pfam" id="PF25944">
    <property type="entry name" value="Beta-barrel_RND"/>
    <property type="match status" value="1"/>
</dbReference>
<name>A0A0A7PB85_9SPHN</name>